<name>A0A699IBH5_TANCI</name>
<dbReference type="PANTHER" id="PTHR31973">
    <property type="entry name" value="POLYPROTEIN, PUTATIVE-RELATED"/>
    <property type="match status" value="1"/>
</dbReference>
<gene>
    <name evidence="2" type="ORF">Tci_507843</name>
</gene>
<feature type="region of interest" description="Disordered" evidence="1">
    <location>
        <begin position="144"/>
        <end position="212"/>
    </location>
</feature>
<feature type="compositionally biased region" description="Low complexity" evidence="1">
    <location>
        <begin position="159"/>
        <end position="179"/>
    </location>
</feature>
<organism evidence="2">
    <name type="scientific">Tanacetum cinerariifolium</name>
    <name type="common">Dalmatian daisy</name>
    <name type="synonym">Chrysanthemum cinerariifolium</name>
    <dbReference type="NCBI Taxonomy" id="118510"/>
    <lineage>
        <taxon>Eukaryota</taxon>
        <taxon>Viridiplantae</taxon>
        <taxon>Streptophyta</taxon>
        <taxon>Embryophyta</taxon>
        <taxon>Tracheophyta</taxon>
        <taxon>Spermatophyta</taxon>
        <taxon>Magnoliopsida</taxon>
        <taxon>eudicotyledons</taxon>
        <taxon>Gunneridae</taxon>
        <taxon>Pentapetalae</taxon>
        <taxon>asterids</taxon>
        <taxon>campanulids</taxon>
        <taxon>Asterales</taxon>
        <taxon>Asteraceae</taxon>
        <taxon>Asteroideae</taxon>
        <taxon>Anthemideae</taxon>
        <taxon>Anthemidinae</taxon>
        <taxon>Tanacetum</taxon>
    </lineage>
</organism>
<dbReference type="AlphaFoldDB" id="A0A699IBH5"/>
<comment type="caution">
    <text evidence="2">The sequence shown here is derived from an EMBL/GenBank/DDBJ whole genome shotgun (WGS) entry which is preliminary data.</text>
</comment>
<reference evidence="2" key="1">
    <citation type="journal article" date="2019" name="Sci. Rep.">
        <title>Draft genome of Tanacetum cinerariifolium, the natural source of mosquito coil.</title>
        <authorList>
            <person name="Yamashiro T."/>
            <person name="Shiraishi A."/>
            <person name="Satake H."/>
            <person name="Nakayama K."/>
        </authorList>
    </citation>
    <scope>NUCLEOTIDE SEQUENCE</scope>
</reference>
<dbReference type="EMBL" id="BKCJ010269432">
    <property type="protein sequence ID" value="GEZ35870.1"/>
    <property type="molecule type" value="Genomic_DNA"/>
</dbReference>
<dbReference type="PANTHER" id="PTHR31973:SF189">
    <property type="entry name" value="TRANSPOSASE, MUDR, PLANT, MULE TRANSPOSASE DOMAIN PROTEIN-RELATED"/>
    <property type="match status" value="1"/>
</dbReference>
<evidence type="ECO:0000256" key="1">
    <source>
        <dbReference type="SAM" id="MobiDB-lite"/>
    </source>
</evidence>
<accession>A0A699IBH5</accession>
<feature type="non-terminal residue" evidence="2">
    <location>
        <position position="303"/>
    </location>
</feature>
<proteinExistence type="predicted"/>
<sequence>MDQIKLLDANAYDYLIQRNPNSWSRAFFEMDRRCAAFENGISESFNRAILGPRMKPIITMLEEIRLYIMQRTVAMNKLAFSLEDTITSSIIKRLEILKDKQRELFVYLSGFQEWEVRKGDQSFGVSLQHKTLEKKEFKPQVKLVGARGDGNDGSGSGSGVNDVSGSGVNVGSGSSVTDGSGSGGRGGSRAGGSGKRGSGRAARGSERGSRGGVFPSLSSCGILTAEQEYQLELDEQAFRKCMKEKARVVVDEQLLVHSFGVEVIELVVGLLECLIGSVDMVDKLQMVENDIAFADSCMKEVGC</sequence>
<evidence type="ECO:0000313" key="2">
    <source>
        <dbReference type="EMBL" id="GEZ35870.1"/>
    </source>
</evidence>
<feature type="compositionally biased region" description="Gly residues" evidence="1">
    <location>
        <begin position="147"/>
        <end position="158"/>
    </location>
</feature>
<feature type="compositionally biased region" description="Gly residues" evidence="1">
    <location>
        <begin position="180"/>
        <end position="196"/>
    </location>
</feature>
<protein>
    <submittedName>
        <fullName evidence="2">Uncharacterized protein</fullName>
    </submittedName>
</protein>